<evidence type="ECO:0000256" key="2">
    <source>
        <dbReference type="ARBA" id="ARBA00022741"/>
    </source>
</evidence>
<dbReference type="GeneID" id="66349560"/>
<protein>
    <submittedName>
        <fullName evidence="5">Abc transporter atp-binding protein</fullName>
    </submittedName>
</protein>
<dbReference type="SMART" id="SM00382">
    <property type="entry name" value="AAA"/>
    <property type="match status" value="1"/>
</dbReference>
<dbReference type="PROSITE" id="PS50893">
    <property type="entry name" value="ABC_TRANSPORTER_2"/>
    <property type="match status" value="1"/>
</dbReference>
<organism evidence="5 6">
    <name type="scientific">Apilactobacillus kunkeei DSM 12361 = ATCC 700308</name>
    <dbReference type="NCBI Taxonomy" id="1423768"/>
    <lineage>
        <taxon>Bacteria</taxon>
        <taxon>Bacillati</taxon>
        <taxon>Bacillota</taxon>
        <taxon>Bacilli</taxon>
        <taxon>Lactobacillales</taxon>
        <taxon>Lactobacillaceae</taxon>
        <taxon>Apilactobacillus</taxon>
    </lineage>
</organism>
<dbReference type="PATRIC" id="fig|1423768.3.peg.1334"/>
<dbReference type="PANTHER" id="PTHR42939">
    <property type="entry name" value="ABC TRANSPORTER ATP-BINDING PROTEIN ALBC-RELATED"/>
    <property type="match status" value="1"/>
</dbReference>
<dbReference type="PANTHER" id="PTHR42939:SF1">
    <property type="entry name" value="ABC TRANSPORTER ATP-BINDING PROTEIN ALBC-RELATED"/>
    <property type="match status" value="1"/>
</dbReference>
<reference evidence="5 6" key="1">
    <citation type="journal article" date="2015" name="Genome Announc.">
        <title>Expanding the biotechnology potential of lactobacilli through comparative genomics of 213 strains and associated genera.</title>
        <authorList>
            <person name="Sun Z."/>
            <person name="Harris H.M."/>
            <person name="McCann A."/>
            <person name="Guo C."/>
            <person name="Argimon S."/>
            <person name="Zhang W."/>
            <person name="Yang X."/>
            <person name="Jeffery I.B."/>
            <person name="Cooney J.C."/>
            <person name="Kagawa T.F."/>
            <person name="Liu W."/>
            <person name="Song Y."/>
            <person name="Salvetti E."/>
            <person name="Wrobel A."/>
            <person name="Rasinkangas P."/>
            <person name="Parkhill J."/>
            <person name="Rea M.C."/>
            <person name="O'Sullivan O."/>
            <person name="Ritari J."/>
            <person name="Douillard F.P."/>
            <person name="Paul Ross R."/>
            <person name="Yang R."/>
            <person name="Briner A.E."/>
            <person name="Felis G.E."/>
            <person name="de Vos W.M."/>
            <person name="Barrangou R."/>
            <person name="Klaenhammer T.R."/>
            <person name="Caufield P.W."/>
            <person name="Cui Y."/>
            <person name="Zhang H."/>
            <person name="O'Toole P.W."/>
        </authorList>
    </citation>
    <scope>NUCLEOTIDE SEQUENCE [LARGE SCALE GENOMIC DNA]</scope>
    <source>
        <strain evidence="5 6">DSM 12361</strain>
    </source>
</reference>
<dbReference type="EMBL" id="AZCK01000012">
    <property type="protein sequence ID" value="KRK22947.1"/>
    <property type="molecule type" value="Genomic_DNA"/>
</dbReference>
<dbReference type="Proteomes" id="UP000051794">
    <property type="component" value="Unassembled WGS sequence"/>
</dbReference>
<dbReference type="InterPro" id="IPR017871">
    <property type="entry name" value="ABC_transporter-like_CS"/>
</dbReference>
<dbReference type="RefSeq" id="WP_054450919.1">
    <property type="nucleotide sequence ID" value="NZ_AZCK01000012.1"/>
</dbReference>
<gene>
    <name evidence="5" type="ORF">FD43_GL000262</name>
</gene>
<evidence type="ECO:0000256" key="1">
    <source>
        <dbReference type="ARBA" id="ARBA00022448"/>
    </source>
</evidence>
<feature type="domain" description="ABC transporter" evidence="4">
    <location>
        <begin position="4"/>
        <end position="217"/>
    </location>
</feature>
<evidence type="ECO:0000259" key="4">
    <source>
        <dbReference type="PROSITE" id="PS50893"/>
    </source>
</evidence>
<name>A0A0R1FRJ1_9LACO</name>
<dbReference type="GO" id="GO:0005524">
    <property type="term" value="F:ATP binding"/>
    <property type="evidence" value="ECO:0007669"/>
    <property type="project" value="UniProtKB-KW"/>
</dbReference>
<dbReference type="Gene3D" id="3.40.50.300">
    <property type="entry name" value="P-loop containing nucleotide triphosphate hydrolases"/>
    <property type="match status" value="1"/>
</dbReference>
<dbReference type="InterPro" id="IPR003593">
    <property type="entry name" value="AAA+_ATPase"/>
</dbReference>
<evidence type="ECO:0000313" key="5">
    <source>
        <dbReference type="EMBL" id="KRK22947.1"/>
    </source>
</evidence>
<keyword evidence="2" id="KW-0547">Nucleotide-binding</keyword>
<dbReference type="InterPro" id="IPR027417">
    <property type="entry name" value="P-loop_NTPase"/>
</dbReference>
<dbReference type="SUPFAM" id="SSF52540">
    <property type="entry name" value="P-loop containing nucleoside triphosphate hydrolases"/>
    <property type="match status" value="1"/>
</dbReference>
<sequence>MSSIEVKDLNFSFKDQTIFKDLSLNTESGTITGIIGPNGVGKSVLFKIIAGLIIPQTGLVKVNGQEINQNGFPDDFGALIEEPGFVDRLSGYDNLKILSSIKNLINKDDIKSTLKLVGLWGKHNQKVKNYSLGMKKKLGIAQAIMEKPKVIILDEPMNALDEDSVQNIRTVLKKLATENNVSILIASHNMDDINLLCDKIYKINNYKVNEIQKSNNE</sequence>
<dbReference type="PROSITE" id="PS00211">
    <property type="entry name" value="ABC_TRANSPORTER_1"/>
    <property type="match status" value="1"/>
</dbReference>
<dbReference type="CDD" id="cd03230">
    <property type="entry name" value="ABC_DR_subfamily_A"/>
    <property type="match status" value="1"/>
</dbReference>
<accession>A0A0R1FRJ1</accession>
<dbReference type="AlphaFoldDB" id="A0A0R1FRJ1"/>
<dbReference type="InterPro" id="IPR051782">
    <property type="entry name" value="ABC_Transporter_VariousFunc"/>
</dbReference>
<dbReference type="InterPro" id="IPR003439">
    <property type="entry name" value="ABC_transporter-like_ATP-bd"/>
</dbReference>
<keyword evidence="3 5" id="KW-0067">ATP-binding</keyword>
<keyword evidence="1" id="KW-0813">Transport</keyword>
<evidence type="ECO:0000256" key="3">
    <source>
        <dbReference type="ARBA" id="ARBA00022840"/>
    </source>
</evidence>
<comment type="caution">
    <text evidence="5">The sequence shown here is derived from an EMBL/GenBank/DDBJ whole genome shotgun (WGS) entry which is preliminary data.</text>
</comment>
<dbReference type="GO" id="GO:0016887">
    <property type="term" value="F:ATP hydrolysis activity"/>
    <property type="evidence" value="ECO:0007669"/>
    <property type="project" value="InterPro"/>
</dbReference>
<proteinExistence type="predicted"/>
<evidence type="ECO:0000313" key="6">
    <source>
        <dbReference type="Proteomes" id="UP000051794"/>
    </source>
</evidence>
<dbReference type="Pfam" id="PF00005">
    <property type="entry name" value="ABC_tran"/>
    <property type="match status" value="1"/>
</dbReference>